<name>A0AAV5UJM0_9BILA</name>
<dbReference type="EMBL" id="BTSX01000006">
    <property type="protein sequence ID" value="GMT06090.1"/>
    <property type="molecule type" value="Genomic_DNA"/>
</dbReference>
<dbReference type="Proteomes" id="UP001432027">
    <property type="component" value="Unassembled WGS sequence"/>
</dbReference>
<evidence type="ECO:0008006" key="3">
    <source>
        <dbReference type="Google" id="ProtNLM"/>
    </source>
</evidence>
<proteinExistence type="predicted"/>
<organism evidence="1 2">
    <name type="scientific">Pristionchus entomophagus</name>
    <dbReference type="NCBI Taxonomy" id="358040"/>
    <lineage>
        <taxon>Eukaryota</taxon>
        <taxon>Metazoa</taxon>
        <taxon>Ecdysozoa</taxon>
        <taxon>Nematoda</taxon>
        <taxon>Chromadorea</taxon>
        <taxon>Rhabditida</taxon>
        <taxon>Rhabditina</taxon>
        <taxon>Diplogasteromorpha</taxon>
        <taxon>Diplogasteroidea</taxon>
        <taxon>Neodiplogasteridae</taxon>
        <taxon>Pristionchus</taxon>
    </lineage>
</organism>
<evidence type="ECO:0000313" key="1">
    <source>
        <dbReference type="EMBL" id="GMT06090.1"/>
    </source>
</evidence>
<accession>A0AAV5UJM0</accession>
<reference evidence="1" key="1">
    <citation type="submission" date="2023-10" db="EMBL/GenBank/DDBJ databases">
        <title>Genome assembly of Pristionchus species.</title>
        <authorList>
            <person name="Yoshida K."/>
            <person name="Sommer R.J."/>
        </authorList>
    </citation>
    <scope>NUCLEOTIDE SEQUENCE</scope>
    <source>
        <strain evidence="1">RS0144</strain>
    </source>
</reference>
<keyword evidence="2" id="KW-1185">Reference proteome</keyword>
<protein>
    <recommendedName>
        <fullName evidence="3">Ribosomal protein</fullName>
    </recommendedName>
</protein>
<dbReference type="AlphaFoldDB" id="A0AAV5UJM0"/>
<feature type="non-terminal residue" evidence="1">
    <location>
        <position position="1"/>
    </location>
</feature>
<evidence type="ECO:0000313" key="2">
    <source>
        <dbReference type="Proteomes" id="UP001432027"/>
    </source>
</evidence>
<sequence length="103" mass="11121">VVLGHLLQRGLHVFSSEVIDGDCEGVDLGLLGENELVDVELLFLESAHDGEKLLIDIEQFALIVDVVNLGAGNGALSENLGPLLFLLELLALELLGRLEHQQL</sequence>
<feature type="non-terminal residue" evidence="1">
    <location>
        <position position="103"/>
    </location>
</feature>
<comment type="caution">
    <text evidence="1">The sequence shown here is derived from an EMBL/GenBank/DDBJ whole genome shotgun (WGS) entry which is preliminary data.</text>
</comment>
<gene>
    <name evidence="1" type="ORF">PENTCL1PPCAC_28264</name>
</gene>